<dbReference type="AlphaFoldDB" id="A0A9D4VRH1"/>
<evidence type="ECO:0000313" key="2">
    <source>
        <dbReference type="Proteomes" id="UP001058974"/>
    </source>
</evidence>
<name>A0A9D4VRH1_PEA</name>
<comment type="caution">
    <text evidence="1">The sequence shown here is derived from an EMBL/GenBank/DDBJ whole genome shotgun (WGS) entry which is preliminary data.</text>
</comment>
<dbReference type="Gramene" id="Psat07G0360900-T1">
    <property type="protein sequence ID" value="KAI5387574.1"/>
    <property type="gene ID" value="KIW84_073609"/>
</dbReference>
<organism evidence="1 2">
    <name type="scientific">Pisum sativum</name>
    <name type="common">Garden pea</name>
    <name type="synonym">Lathyrus oleraceus</name>
    <dbReference type="NCBI Taxonomy" id="3888"/>
    <lineage>
        <taxon>Eukaryota</taxon>
        <taxon>Viridiplantae</taxon>
        <taxon>Streptophyta</taxon>
        <taxon>Embryophyta</taxon>
        <taxon>Tracheophyta</taxon>
        <taxon>Spermatophyta</taxon>
        <taxon>Magnoliopsida</taxon>
        <taxon>eudicotyledons</taxon>
        <taxon>Gunneridae</taxon>
        <taxon>Pentapetalae</taxon>
        <taxon>rosids</taxon>
        <taxon>fabids</taxon>
        <taxon>Fabales</taxon>
        <taxon>Fabaceae</taxon>
        <taxon>Papilionoideae</taxon>
        <taxon>50 kb inversion clade</taxon>
        <taxon>NPAAA clade</taxon>
        <taxon>Hologalegina</taxon>
        <taxon>IRL clade</taxon>
        <taxon>Fabeae</taxon>
        <taxon>Lathyrus</taxon>
    </lineage>
</organism>
<protein>
    <submittedName>
        <fullName evidence="1">Uncharacterized protein</fullName>
    </submittedName>
</protein>
<dbReference type="EMBL" id="JAMSHJ010000007">
    <property type="protein sequence ID" value="KAI5387574.1"/>
    <property type="molecule type" value="Genomic_DNA"/>
</dbReference>
<sequence length="441" mass="49393">MIGGLYIEPLGTRSLSSSSPMSWRADQDFSVRENLSQILRGPSKRKWSQSEDIKHLVLSVAEASKLLRSPCRSVVDLLVRQSFCQGSAQVLHLNIISLGDLSSQEYGAFWTLFHATFITKRTNLRLMPGITSSCSTVLGTSPPYLLRQLLVVHMLLMRLESDLQNPEMAQMSAFASFPLLKCSRIVYVKPKTNQVVATSSSGDVIVSTDDKCQTAFSDSYFKRKNQLVRNTFENHTIAMPNNIGNSDVQGASRVNRRFTKRRSHKVAGLSSKFSRAPLVWTLSSKKILLEMIGTRGIIKKFLWKRTTYLRSFIHNSASSFNSGSLSAVGKKLFLLSKRDIVYTRSTRGFSLWKSKVLGVGGSSLKWSKSIEKHPLGFSESYCRLLELILSKPRHDVASLATYLLYRLIFYGFASRYESAVLSMLGSTSTFGRVTNVTFENA</sequence>
<reference evidence="1 2" key="1">
    <citation type="journal article" date="2022" name="Nat. Genet.">
        <title>Improved pea reference genome and pan-genome highlight genomic features and evolutionary characteristics.</title>
        <authorList>
            <person name="Yang T."/>
            <person name="Liu R."/>
            <person name="Luo Y."/>
            <person name="Hu S."/>
            <person name="Wang D."/>
            <person name="Wang C."/>
            <person name="Pandey M.K."/>
            <person name="Ge S."/>
            <person name="Xu Q."/>
            <person name="Li N."/>
            <person name="Li G."/>
            <person name="Huang Y."/>
            <person name="Saxena R.K."/>
            <person name="Ji Y."/>
            <person name="Li M."/>
            <person name="Yan X."/>
            <person name="He Y."/>
            <person name="Liu Y."/>
            <person name="Wang X."/>
            <person name="Xiang C."/>
            <person name="Varshney R.K."/>
            <person name="Ding H."/>
            <person name="Gao S."/>
            <person name="Zong X."/>
        </authorList>
    </citation>
    <scope>NUCLEOTIDE SEQUENCE [LARGE SCALE GENOMIC DNA]</scope>
    <source>
        <strain evidence="1 2">cv. Zhongwan 6</strain>
    </source>
</reference>
<dbReference type="Proteomes" id="UP001058974">
    <property type="component" value="Chromosome 7"/>
</dbReference>
<accession>A0A9D4VRH1</accession>
<dbReference type="PANTHER" id="PTHR46156:SF1">
    <property type="entry name" value="ZINC FINGER CCCH DOMAIN-CONTAINING PROTEIN 3"/>
    <property type="match status" value="1"/>
</dbReference>
<dbReference type="PANTHER" id="PTHR46156">
    <property type="entry name" value="CCCH ZINGC FINGER"/>
    <property type="match status" value="1"/>
</dbReference>
<dbReference type="GO" id="GO:0005634">
    <property type="term" value="C:nucleus"/>
    <property type="evidence" value="ECO:0007669"/>
    <property type="project" value="TreeGrafter"/>
</dbReference>
<gene>
    <name evidence="1" type="ORF">KIW84_073609</name>
</gene>
<evidence type="ECO:0000313" key="1">
    <source>
        <dbReference type="EMBL" id="KAI5387574.1"/>
    </source>
</evidence>
<keyword evidence="2" id="KW-1185">Reference proteome</keyword>
<proteinExistence type="predicted"/>